<dbReference type="PIRSF" id="PIRSF020772">
    <property type="entry name" value="UCP020772"/>
    <property type="match status" value="1"/>
</dbReference>
<dbReference type="EMBL" id="CP011219">
    <property type="protein sequence ID" value="AKO32049.1"/>
    <property type="molecule type" value="Genomic_DNA"/>
</dbReference>
<dbReference type="OMA" id="IIVKNCD"/>
<feature type="signal peptide" evidence="1">
    <location>
        <begin position="1"/>
        <end position="19"/>
    </location>
</feature>
<evidence type="ECO:0000256" key="1">
    <source>
        <dbReference type="SAM" id="SignalP"/>
    </source>
</evidence>
<dbReference type="AlphaFoldDB" id="A0AAC8UBN4"/>
<evidence type="ECO:0008006" key="4">
    <source>
        <dbReference type="Google" id="ProtNLM"/>
    </source>
</evidence>
<name>A0AAC8UBN4_HAEDC</name>
<dbReference type="RefSeq" id="WP_010944578.1">
    <property type="nucleotide sequence ID" value="NZ_CP011218.1"/>
</dbReference>
<protein>
    <recommendedName>
        <fullName evidence="4">Excinuclease ABC subunit A</fullName>
    </recommendedName>
</protein>
<dbReference type="InterPro" id="IPR016777">
    <property type="entry name" value="UCP020772"/>
</dbReference>
<evidence type="ECO:0000313" key="2">
    <source>
        <dbReference type="EMBL" id="AKO32049.1"/>
    </source>
</evidence>
<dbReference type="Proteomes" id="UP000060132">
    <property type="component" value="Chromosome"/>
</dbReference>
<gene>
    <name evidence="2" type="ORF">RZ57_02320</name>
</gene>
<reference evidence="2 3" key="1">
    <citation type="journal article" date="2015" name="PLoS Negl. Trop. Dis.">
        <title>Haemophilus ducreyi Cutaneous Ulcer Strains Are Nearly Identical to Class I Genital Ulcer Strains.</title>
        <authorList>
            <person name="Gangaiah D."/>
            <person name="Webb K.M."/>
            <person name="Humphreys T.L."/>
            <person name="Fortney K.R."/>
            <person name="Toh E."/>
            <person name="Tai A."/>
            <person name="Katz S.S."/>
            <person name="Pillay A."/>
            <person name="Chen C.Y."/>
            <person name="Roberts S.A."/>
            <person name="Munson R.S.Jr."/>
            <person name="Spinola S.M."/>
        </authorList>
    </citation>
    <scope>NUCLEOTIDE SEQUENCE [LARGE SCALE GENOMIC DNA]</scope>
    <source>
        <strain evidence="3">CLU2</strain>
    </source>
</reference>
<evidence type="ECO:0000313" key="3">
    <source>
        <dbReference type="Proteomes" id="UP000060132"/>
    </source>
</evidence>
<organism evidence="2 3">
    <name type="scientific">Haemophilus ducreyi</name>
    <dbReference type="NCBI Taxonomy" id="730"/>
    <lineage>
        <taxon>Bacteria</taxon>
        <taxon>Pseudomonadati</taxon>
        <taxon>Pseudomonadota</taxon>
        <taxon>Gammaproteobacteria</taxon>
        <taxon>Pasteurellales</taxon>
        <taxon>Pasteurellaceae</taxon>
        <taxon>Haemophilus</taxon>
    </lineage>
</organism>
<keyword evidence="1" id="KW-0732">Signal</keyword>
<proteinExistence type="predicted"/>
<sequence length="177" mass="19492">MKLVKFVPALLSLVLTACASNDMTSDKMMAHNEQMQMIEQQAIQMMEPVMAETMAAIPPVNVEKITDGSKVVVYTCQNNKMITARYAFQGNNPKAVNLVLSQGKHTKQINGLSRDENNHDFTSFKSDKYVWNVENGFNLENAATKVGGMLTEKGAESDAILAKLCDVETTATKQANK</sequence>
<feature type="chain" id="PRO_5042222966" description="Excinuclease ABC subunit A" evidence="1">
    <location>
        <begin position="20"/>
        <end position="177"/>
    </location>
</feature>
<dbReference type="PROSITE" id="PS51257">
    <property type="entry name" value="PROKAR_LIPOPROTEIN"/>
    <property type="match status" value="1"/>
</dbReference>
<accession>A0AAC8UBN4</accession>